<dbReference type="EMBL" id="GGFJ01014765">
    <property type="protein sequence ID" value="MBW63906.1"/>
    <property type="molecule type" value="Transcribed_RNA"/>
</dbReference>
<name>A0A2M4CEZ1_9DIPT</name>
<accession>A0A2M4CEZ1</accession>
<organism evidence="2">
    <name type="scientific">Anopheles marajoara</name>
    <dbReference type="NCBI Taxonomy" id="58244"/>
    <lineage>
        <taxon>Eukaryota</taxon>
        <taxon>Metazoa</taxon>
        <taxon>Ecdysozoa</taxon>
        <taxon>Arthropoda</taxon>
        <taxon>Hexapoda</taxon>
        <taxon>Insecta</taxon>
        <taxon>Pterygota</taxon>
        <taxon>Neoptera</taxon>
        <taxon>Endopterygota</taxon>
        <taxon>Diptera</taxon>
        <taxon>Nematocera</taxon>
        <taxon>Culicoidea</taxon>
        <taxon>Culicidae</taxon>
        <taxon>Anophelinae</taxon>
        <taxon>Anopheles</taxon>
    </lineage>
</organism>
<keyword evidence="1" id="KW-0732">Signal</keyword>
<evidence type="ECO:0000313" key="2">
    <source>
        <dbReference type="EMBL" id="MBW63906.1"/>
    </source>
</evidence>
<dbReference type="AlphaFoldDB" id="A0A2M4CEZ1"/>
<sequence>MFFLLFAFTFSARNSTEGVDSRNVFPIRDLLVQCEVVPGPLLAWQGMAGLGRSFNNSKHDVFEPHSWG</sequence>
<feature type="chain" id="PRO_5014727530" evidence="1">
    <location>
        <begin position="19"/>
        <end position="68"/>
    </location>
</feature>
<reference evidence="2" key="1">
    <citation type="submission" date="2018-01" db="EMBL/GenBank/DDBJ databases">
        <title>An insight into the sialome of Amazonian anophelines.</title>
        <authorList>
            <person name="Ribeiro J.M."/>
            <person name="Scarpassa V."/>
            <person name="Calvo E."/>
        </authorList>
    </citation>
    <scope>NUCLEOTIDE SEQUENCE</scope>
    <source>
        <tissue evidence="2">Salivary glands</tissue>
    </source>
</reference>
<protein>
    <submittedName>
        <fullName evidence="2">Putative secreted protein</fullName>
    </submittedName>
</protein>
<feature type="signal peptide" evidence="1">
    <location>
        <begin position="1"/>
        <end position="18"/>
    </location>
</feature>
<evidence type="ECO:0000256" key="1">
    <source>
        <dbReference type="SAM" id="SignalP"/>
    </source>
</evidence>
<proteinExistence type="predicted"/>